<sequence length="220" mass="24152">MIKKLIWIGIITAIVLYSVPKLLERLSLFVDEMNSDTGDEVTEDTNLLFAPIIDSVPTATNSARINISGYAENAERVEIFVNDISKKNVQVSQSNSSFSTDVPLYEGENSITIVALDENDTKSQPSEPIIVSYVADGPELIIDSPEENQEVRGNNGVVAVRGLTDSSADISVNGRWVLVKSDGSFTYEYRLSEGDNEIKIVAEDSAGNQSETTRHVRYSK</sequence>
<dbReference type="Gene3D" id="2.60.40.10">
    <property type="entry name" value="Immunoglobulins"/>
    <property type="match status" value="2"/>
</dbReference>
<reference evidence="1 2" key="1">
    <citation type="journal article" date="2015" name="Nature">
        <title>rRNA introns, odd ribosomes, and small enigmatic genomes across a large radiation of phyla.</title>
        <authorList>
            <person name="Brown C.T."/>
            <person name="Hug L.A."/>
            <person name="Thomas B.C."/>
            <person name="Sharon I."/>
            <person name="Castelle C.J."/>
            <person name="Singh A."/>
            <person name="Wilkins M.J."/>
            <person name="Williams K.H."/>
            <person name="Banfield J.F."/>
        </authorList>
    </citation>
    <scope>NUCLEOTIDE SEQUENCE [LARGE SCALE GENOMIC DNA]</scope>
</reference>
<protein>
    <recommendedName>
        <fullName evidence="3">Bacillopeptidase F</fullName>
    </recommendedName>
</protein>
<evidence type="ECO:0000313" key="1">
    <source>
        <dbReference type="EMBL" id="KKR72246.1"/>
    </source>
</evidence>
<dbReference type="InterPro" id="IPR013783">
    <property type="entry name" value="Ig-like_fold"/>
</dbReference>
<evidence type="ECO:0008006" key="3">
    <source>
        <dbReference type="Google" id="ProtNLM"/>
    </source>
</evidence>
<dbReference type="Pfam" id="PF09136">
    <property type="entry name" value="Glucodextran_B"/>
    <property type="match status" value="1"/>
</dbReference>
<dbReference type="Proteomes" id="UP000034664">
    <property type="component" value="Unassembled WGS sequence"/>
</dbReference>
<evidence type="ECO:0000313" key="2">
    <source>
        <dbReference type="Proteomes" id="UP000034664"/>
    </source>
</evidence>
<dbReference type="EMBL" id="LBZM01000009">
    <property type="protein sequence ID" value="KKR72246.1"/>
    <property type="molecule type" value="Genomic_DNA"/>
</dbReference>
<name>A0A0G0TBR3_9BACT</name>
<accession>A0A0G0TBR3</accession>
<gene>
    <name evidence="1" type="ORF">UU14_C0009G0027</name>
</gene>
<proteinExistence type="predicted"/>
<dbReference type="AlphaFoldDB" id="A0A0G0TBR3"/>
<organism evidence="1 2">
    <name type="scientific">Candidatus Roizmanbacteria bacterium GW2011_GWB1_40_7</name>
    <dbReference type="NCBI Taxonomy" id="1618482"/>
    <lineage>
        <taxon>Bacteria</taxon>
        <taxon>Candidatus Roizmaniibacteriota</taxon>
    </lineage>
</organism>
<comment type="caution">
    <text evidence="1">The sequence shown here is derived from an EMBL/GenBank/DDBJ whole genome shotgun (WGS) entry which is preliminary data.</text>
</comment>